<dbReference type="Pfam" id="PF17191">
    <property type="entry name" value="RecG_wedge"/>
    <property type="match status" value="1"/>
</dbReference>
<protein>
    <recommendedName>
        <fullName evidence="8">Probable DNA 3'-5' helicase RecG</fullName>
    </recommendedName>
</protein>
<sequence>MPLDAIPGIAQKFSKYLKKLGIETVRDLLWHFPTRYEDFTQIRKIAELEPGEQATVQGTVEEVNLRRTWRKNFTIVEAVIGDESGNIKAIWFNQPYVANSLRVGREANFAGKVSVSQEGDLYLNNPAYELARRASEDQETRHTARLVPIYPETRGLTSKGIRFLVQPILKNVETVPEWIPADILKNQALPEVNDALIAIHFPAEIEDAMRARNRFAFEDLFLLQLWNVGQKLKLKEEHARAIKHDVLWLKTIVEKLPFELTLSQKKSLWEILKDVEKPTPMNRLLQGDVGSGKTVVAALAGIVAAEHGFQTAFMAPTEILARQHFETLKKILKGVGVACEAGLLTSGGAKLFYQDGLEADIPKKELREHIGRGEVKIVIGTHALISGINHEPALAFKDLALVIVDEQHRFGVKQRQALLANQKLVPHFLSMSATPIPRTLMMTVFGDLDISTITELPAGRKPIETKVVPPEERTKTYEFIREEVKKGRQVFVICPRIDPSQTDADNTLTSANIKLPHGPAVSPRMSASRQRQSAILELKSVKEEYERLSKKVFPDLRLGILHGQLKSKEKERAMEEFATGNIDVLVSTSVVEVGVDIKNATVMMIEGSDRFGLAQLYQFRGRVGRGEHQSHCFLFTDSKGTSTHARLKAIVEAKNGFELAEKDLKIRGPGQFLGESQSGIPDIAMRALANVELVKSSRDAAAQITHADPTLKAHPLLKTRMEAFQRNIHLE</sequence>
<accession>A0A1G2CD59</accession>
<dbReference type="Gene3D" id="3.40.50.300">
    <property type="entry name" value="P-loop containing nucleotide triphosphate hydrolases"/>
    <property type="match status" value="2"/>
</dbReference>
<evidence type="ECO:0000313" key="11">
    <source>
        <dbReference type="EMBL" id="OGY99332.1"/>
    </source>
</evidence>
<evidence type="ECO:0000256" key="6">
    <source>
        <dbReference type="ARBA" id="ARBA00023125"/>
    </source>
</evidence>
<dbReference type="PANTHER" id="PTHR47964">
    <property type="entry name" value="ATP-DEPENDENT DNA HELICASE HOMOLOG RECG, CHLOROPLASTIC"/>
    <property type="match status" value="1"/>
</dbReference>
<dbReference type="AlphaFoldDB" id="A0A1G2CD59"/>
<dbReference type="SMART" id="SM00487">
    <property type="entry name" value="DEXDc"/>
    <property type="match status" value="1"/>
</dbReference>
<name>A0A1G2CD59_9BACT</name>
<evidence type="ECO:0000256" key="3">
    <source>
        <dbReference type="ARBA" id="ARBA00022801"/>
    </source>
</evidence>
<dbReference type="Pfam" id="PF19833">
    <property type="entry name" value="RecG_dom3_C"/>
    <property type="match status" value="1"/>
</dbReference>
<proteinExistence type="predicted"/>
<dbReference type="InterPro" id="IPR027417">
    <property type="entry name" value="P-loop_NTPase"/>
</dbReference>
<dbReference type="Pfam" id="PF00270">
    <property type="entry name" value="DEAD"/>
    <property type="match status" value="1"/>
</dbReference>
<dbReference type="InterPro" id="IPR033454">
    <property type="entry name" value="RecG_wedge"/>
</dbReference>
<dbReference type="InterPro" id="IPR012340">
    <property type="entry name" value="NA-bd_OB-fold"/>
</dbReference>
<dbReference type="PANTHER" id="PTHR47964:SF1">
    <property type="entry name" value="ATP-DEPENDENT DNA HELICASE HOMOLOG RECG, CHLOROPLASTIC"/>
    <property type="match status" value="1"/>
</dbReference>
<organism evidence="11 12">
    <name type="scientific">Candidatus Liptonbacteria bacterium RIFCSPLOWO2_01_FULL_52_25</name>
    <dbReference type="NCBI Taxonomy" id="1798650"/>
    <lineage>
        <taxon>Bacteria</taxon>
        <taxon>Candidatus Liptoniibacteriota</taxon>
    </lineage>
</organism>
<evidence type="ECO:0000256" key="2">
    <source>
        <dbReference type="ARBA" id="ARBA00022763"/>
    </source>
</evidence>
<dbReference type="GO" id="GO:0003677">
    <property type="term" value="F:DNA binding"/>
    <property type="evidence" value="ECO:0007669"/>
    <property type="project" value="UniProtKB-KW"/>
</dbReference>
<dbReference type="InterPro" id="IPR014001">
    <property type="entry name" value="Helicase_ATP-bd"/>
</dbReference>
<evidence type="ECO:0000259" key="9">
    <source>
        <dbReference type="PROSITE" id="PS51192"/>
    </source>
</evidence>
<keyword evidence="4" id="KW-0347">Helicase</keyword>
<dbReference type="SMART" id="SM00490">
    <property type="entry name" value="HELICc"/>
    <property type="match status" value="1"/>
</dbReference>
<dbReference type="NCBIfam" id="NF008165">
    <property type="entry name" value="PRK10917.1-3"/>
    <property type="match status" value="1"/>
</dbReference>
<dbReference type="PROSITE" id="PS51192">
    <property type="entry name" value="HELICASE_ATP_BIND_1"/>
    <property type="match status" value="1"/>
</dbReference>
<evidence type="ECO:0000256" key="7">
    <source>
        <dbReference type="ARBA" id="ARBA00023204"/>
    </source>
</evidence>
<dbReference type="SUPFAM" id="SSF50249">
    <property type="entry name" value="Nucleic acid-binding proteins"/>
    <property type="match status" value="1"/>
</dbReference>
<evidence type="ECO:0000259" key="10">
    <source>
        <dbReference type="PROSITE" id="PS51194"/>
    </source>
</evidence>
<dbReference type="GO" id="GO:0003678">
    <property type="term" value="F:DNA helicase activity"/>
    <property type="evidence" value="ECO:0007669"/>
    <property type="project" value="TreeGrafter"/>
</dbReference>
<keyword evidence="2" id="KW-0227">DNA damage</keyword>
<dbReference type="Pfam" id="PF00271">
    <property type="entry name" value="Helicase_C"/>
    <property type="match status" value="1"/>
</dbReference>
<comment type="caution">
    <text evidence="11">The sequence shown here is derived from an EMBL/GenBank/DDBJ whole genome shotgun (WGS) entry which is preliminary data.</text>
</comment>
<dbReference type="CDD" id="cd04488">
    <property type="entry name" value="RecG_wedge_OBF"/>
    <property type="match status" value="1"/>
</dbReference>
<dbReference type="InterPro" id="IPR011545">
    <property type="entry name" value="DEAD/DEAH_box_helicase_dom"/>
</dbReference>
<gene>
    <name evidence="11" type="ORF">A2945_04965</name>
</gene>
<keyword evidence="7" id="KW-0234">DNA repair</keyword>
<evidence type="ECO:0000256" key="1">
    <source>
        <dbReference type="ARBA" id="ARBA00022741"/>
    </source>
</evidence>
<evidence type="ECO:0000256" key="8">
    <source>
        <dbReference type="ARBA" id="ARBA00049819"/>
    </source>
</evidence>
<dbReference type="SUPFAM" id="SSF52540">
    <property type="entry name" value="P-loop containing nucleoside triphosphate hydrolases"/>
    <property type="match status" value="2"/>
</dbReference>
<feature type="domain" description="Helicase ATP-binding" evidence="9">
    <location>
        <begin position="274"/>
        <end position="453"/>
    </location>
</feature>
<dbReference type="InterPro" id="IPR047112">
    <property type="entry name" value="RecG/Mfd"/>
</dbReference>
<keyword evidence="3" id="KW-0378">Hydrolase</keyword>
<feature type="domain" description="Helicase C-terminal" evidence="10">
    <location>
        <begin position="520"/>
        <end position="670"/>
    </location>
</feature>
<evidence type="ECO:0000256" key="4">
    <source>
        <dbReference type="ARBA" id="ARBA00022806"/>
    </source>
</evidence>
<keyword evidence="1" id="KW-0547">Nucleotide-binding</keyword>
<dbReference type="EMBL" id="MHLA01000017">
    <property type="protein sequence ID" value="OGY99332.1"/>
    <property type="molecule type" value="Genomic_DNA"/>
</dbReference>
<dbReference type="GO" id="GO:0006281">
    <property type="term" value="P:DNA repair"/>
    <property type="evidence" value="ECO:0007669"/>
    <property type="project" value="UniProtKB-KW"/>
</dbReference>
<dbReference type="GO" id="GO:0005524">
    <property type="term" value="F:ATP binding"/>
    <property type="evidence" value="ECO:0007669"/>
    <property type="project" value="UniProtKB-KW"/>
</dbReference>
<keyword evidence="6" id="KW-0238">DNA-binding</keyword>
<dbReference type="Gene3D" id="2.40.50.140">
    <property type="entry name" value="Nucleic acid-binding proteins"/>
    <property type="match status" value="1"/>
</dbReference>
<evidence type="ECO:0000256" key="5">
    <source>
        <dbReference type="ARBA" id="ARBA00022840"/>
    </source>
</evidence>
<dbReference type="PROSITE" id="PS51194">
    <property type="entry name" value="HELICASE_CTER"/>
    <property type="match status" value="1"/>
</dbReference>
<reference evidence="11 12" key="1">
    <citation type="journal article" date="2016" name="Nat. Commun.">
        <title>Thousands of microbial genomes shed light on interconnected biogeochemical processes in an aquifer system.</title>
        <authorList>
            <person name="Anantharaman K."/>
            <person name="Brown C.T."/>
            <person name="Hug L.A."/>
            <person name="Sharon I."/>
            <person name="Castelle C.J."/>
            <person name="Probst A.J."/>
            <person name="Thomas B.C."/>
            <person name="Singh A."/>
            <person name="Wilkins M.J."/>
            <person name="Karaoz U."/>
            <person name="Brodie E.L."/>
            <person name="Williams K.H."/>
            <person name="Hubbard S.S."/>
            <person name="Banfield J.F."/>
        </authorList>
    </citation>
    <scope>NUCLEOTIDE SEQUENCE [LARGE SCALE GENOMIC DNA]</scope>
</reference>
<dbReference type="Proteomes" id="UP000178880">
    <property type="component" value="Unassembled WGS sequence"/>
</dbReference>
<keyword evidence="5" id="KW-0067">ATP-binding</keyword>
<evidence type="ECO:0000313" key="12">
    <source>
        <dbReference type="Proteomes" id="UP000178880"/>
    </source>
</evidence>
<dbReference type="InterPro" id="IPR045562">
    <property type="entry name" value="RecG_dom3_C"/>
</dbReference>
<dbReference type="InterPro" id="IPR001650">
    <property type="entry name" value="Helicase_C-like"/>
</dbReference>
<dbReference type="STRING" id="1798650.A2945_04965"/>
<dbReference type="GO" id="GO:0016787">
    <property type="term" value="F:hydrolase activity"/>
    <property type="evidence" value="ECO:0007669"/>
    <property type="project" value="UniProtKB-KW"/>
</dbReference>